<name>A0A931MEB8_9BURK</name>
<evidence type="ECO:0000313" key="3">
    <source>
        <dbReference type="EMBL" id="MBG9386672.1"/>
    </source>
</evidence>
<dbReference type="PANTHER" id="PTHR43975:SF2">
    <property type="entry name" value="EG:BACR7A4.14 PROTEIN-RELATED"/>
    <property type="match status" value="1"/>
</dbReference>
<reference evidence="3" key="1">
    <citation type="submission" date="2020-11" db="EMBL/GenBank/DDBJ databases">
        <title>Bacterial whole genome sequence for Caenimonas sp. DR4.4.</title>
        <authorList>
            <person name="Le V."/>
            <person name="Ko S.-R."/>
            <person name="Ahn C.-Y."/>
            <person name="Oh H.-M."/>
        </authorList>
    </citation>
    <scope>NUCLEOTIDE SEQUENCE</scope>
    <source>
        <strain evidence="3">DR4.4</strain>
    </source>
</reference>
<dbReference type="InterPro" id="IPR002347">
    <property type="entry name" value="SDR_fam"/>
</dbReference>
<dbReference type="RefSeq" id="WP_196984642.1">
    <property type="nucleotide sequence ID" value="NZ_JADWYS010000001.1"/>
</dbReference>
<evidence type="ECO:0000259" key="2">
    <source>
        <dbReference type="SMART" id="SM00822"/>
    </source>
</evidence>
<protein>
    <submittedName>
        <fullName evidence="3">SDR family oxidoreductase</fullName>
    </submittedName>
</protein>
<dbReference type="AlphaFoldDB" id="A0A931MEB8"/>
<gene>
    <name evidence="3" type="ORF">I5803_01425</name>
</gene>
<evidence type="ECO:0000256" key="1">
    <source>
        <dbReference type="ARBA" id="ARBA00006484"/>
    </source>
</evidence>
<proteinExistence type="inferred from homology"/>
<dbReference type="InterPro" id="IPR036291">
    <property type="entry name" value="NAD(P)-bd_dom_sf"/>
</dbReference>
<dbReference type="EMBL" id="JADWYS010000001">
    <property type="protein sequence ID" value="MBG9386672.1"/>
    <property type="molecule type" value="Genomic_DNA"/>
</dbReference>
<organism evidence="3 4">
    <name type="scientific">Caenimonas aquaedulcis</name>
    <dbReference type="NCBI Taxonomy" id="2793270"/>
    <lineage>
        <taxon>Bacteria</taxon>
        <taxon>Pseudomonadati</taxon>
        <taxon>Pseudomonadota</taxon>
        <taxon>Betaproteobacteria</taxon>
        <taxon>Burkholderiales</taxon>
        <taxon>Comamonadaceae</taxon>
        <taxon>Caenimonas</taxon>
    </lineage>
</organism>
<dbReference type="PANTHER" id="PTHR43975">
    <property type="entry name" value="ZGC:101858"/>
    <property type="match status" value="1"/>
</dbReference>
<comment type="caution">
    <text evidence="3">The sequence shown here is derived from an EMBL/GenBank/DDBJ whole genome shotgun (WGS) entry which is preliminary data.</text>
</comment>
<sequence>MNERQVAIVTGSGTGVGAATALMLAQRGWNLVINYTRSEQEARASQAACEAAGADTLLLRGDVAQDAECRAMVQAAHKRWKRIDALVNNAGISVFGPASTWEALDAETFQRILAVNSIGLFQMVRACAPHLKESKGAIVNVSSIAGALGIGSSVPYIASKGAVNAMTLHLARALAPEVRVNAVCPGLITSRWFVQGIGQEGFEKVKASVEQATPLGRASTPEDVAEAIVWLVAGARTMTGELLLLDGGTHLGARQPVQIPVK</sequence>
<comment type="similarity">
    <text evidence="1">Belongs to the short-chain dehydrogenases/reductases (SDR) family.</text>
</comment>
<dbReference type="SMART" id="SM00822">
    <property type="entry name" value="PKS_KR"/>
    <property type="match status" value="1"/>
</dbReference>
<accession>A0A931MEB8</accession>
<dbReference type="Pfam" id="PF13561">
    <property type="entry name" value="adh_short_C2"/>
    <property type="match status" value="1"/>
</dbReference>
<dbReference type="PRINTS" id="PR00081">
    <property type="entry name" value="GDHRDH"/>
</dbReference>
<dbReference type="InterPro" id="IPR057326">
    <property type="entry name" value="KR_dom"/>
</dbReference>
<dbReference type="FunFam" id="3.40.50.720:FF:000084">
    <property type="entry name" value="Short-chain dehydrogenase reductase"/>
    <property type="match status" value="1"/>
</dbReference>
<dbReference type="SUPFAM" id="SSF51735">
    <property type="entry name" value="NAD(P)-binding Rossmann-fold domains"/>
    <property type="match status" value="1"/>
</dbReference>
<dbReference type="PRINTS" id="PR00080">
    <property type="entry name" value="SDRFAMILY"/>
</dbReference>
<keyword evidence="4" id="KW-1185">Reference proteome</keyword>
<feature type="domain" description="Ketoreductase" evidence="2">
    <location>
        <begin position="5"/>
        <end position="191"/>
    </location>
</feature>
<dbReference type="Gene3D" id="3.40.50.720">
    <property type="entry name" value="NAD(P)-binding Rossmann-like Domain"/>
    <property type="match status" value="1"/>
</dbReference>
<evidence type="ECO:0000313" key="4">
    <source>
        <dbReference type="Proteomes" id="UP000651050"/>
    </source>
</evidence>
<dbReference type="Proteomes" id="UP000651050">
    <property type="component" value="Unassembled WGS sequence"/>
</dbReference>
<dbReference type="CDD" id="cd05233">
    <property type="entry name" value="SDR_c"/>
    <property type="match status" value="1"/>
</dbReference>